<evidence type="ECO:0000313" key="3">
    <source>
        <dbReference type="Proteomes" id="UP000247702"/>
    </source>
</evidence>
<proteinExistence type="predicted"/>
<organism evidence="2 3">
    <name type="scientific">Rhizophagus clarus</name>
    <dbReference type="NCBI Taxonomy" id="94130"/>
    <lineage>
        <taxon>Eukaryota</taxon>
        <taxon>Fungi</taxon>
        <taxon>Fungi incertae sedis</taxon>
        <taxon>Mucoromycota</taxon>
        <taxon>Glomeromycotina</taxon>
        <taxon>Glomeromycetes</taxon>
        <taxon>Glomerales</taxon>
        <taxon>Glomeraceae</taxon>
        <taxon>Rhizophagus</taxon>
    </lineage>
</organism>
<keyword evidence="1" id="KW-1133">Transmembrane helix</keyword>
<comment type="caution">
    <text evidence="2">The sequence shown here is derived from an EMBL/GenBank/DDBJ whole genome shotgun (WGS) entry which is preliminary data.</text>
</comment>
<accession>A0A2Z6QWK8</accession>
<sequence>MDVFKTQSLCKRLLGIKLKFGKNSAYPSWIGRDVITIHLGVCLLIAHLRPRWYAQRQLRFFPYFLFAMICDNEINFFYLHRVAFGASTSDERNNLMSNK</sequence>
<keyword evidence="1" id="KW-0472">Membrane</keyword>
<name>A0A2Z6QWK8_9GLOM</name>
<dbReference type="EMBL" id="BEXD01000646">
    <property type="protein sequence ID" value="GBB89121.1"/>
    <property type="molecule type" value="Genomic_DNA"/>
</dbReference>
<dbReference type="Proteomes" id="UP000247702">
    <property type="component" value="Unassembled WGS sequence"/>
</dbReference>
<feature type="transmembrane region" description="Helical" evidence="1">
    <location>
        <begin position="29"/>
        <end position="48"/>
    </location>
</feature>
<reference evidence="2 3" key="1">
    <citation type="submission" date="2017-11" db="EMBL/GenBank/DDBJ databases">
        <title>The genome of Rhizophagus clarus HR1 reveals common genetic basis of auxotrophy among arbuscular mycorrhizal fungi.</title>
        <authorList>
            <person name="Kobayashi Y."/>
        </authorList>
    </citation>
    <scope>NUCLEOTIDE SEQUENCE [LARGE SCALE GENOMIC DNA]</scope>
    <source>
        <strain evidence="2 3">HR1</strain>
    </source>
</reference>
<feature type="transmembrane region" description="Helical" evidence="1">
    <location>
        <begin position="60"/>
        <end position="79"/>
    </location>
</feature>
<evidence type="ECO:0000256" key="1">
    <source>
        <dbReference type="SAM" id="Phobius"/>
    </source>
</evidence>
<keyword evidence="3" id="KW-1185">Reference proteome</keyword>
<protein>
    <submittedName>
        <fullName evidence="2">Uncharacterized protein</fullName>
    </submittedName>
</protein>
<keyword evidence="1" id="KW-0812">Transmembrane</keyword>
<dbReference type="AlphaFoldDB" id="A0A2Z6QWK8"/>
<gene>
    <name evidence="2" type="ORF">RclHR1_01580022</name>
</gene>
<evidence type="ECO:0000313" key="2">
    <source>
        <dbReference type="EMBL" id="GBB89121.1"/>
    </source>
</evidence>